<feature type="domain" description="LysM" evidence="1">
    <location>
        <begin position="84"/>
        <end position="128"/>
    </location>
</feature>
<dbReference type="EMBL" id="CAEZUU010000026">
    <property type="protein sequence ID" value="CAB4607868.1"/>
    <property type="molecule type" value="Genomic_DNA"/>
</dbReference>
<accession>A0A6J6HGV9</accession>
<evidence type="ECO:0000313" key="2">
    <source>
        <dbReference type="EMBL" id="CAB4607868.1"/>
    </source>
</evidence>
<dbReference type="InterPro" id="IPR036779">
    <property type="entry name" value="LysM_dom_sf"/>
</dbReference>
<dbReference type="SMART" id="SM00257">
    <property type="entry name" value="LysM"/>
    <property type="match status" value="4"/>
</dbReference>
<feature type="domain" description="LysM" evidence="1">
    <location>
        <begin position="203"/>
        <end position="247"/>
    </location>
</feature>
<dbReference type="InterPro" id="IPR018392">
    <property type="entry name" value="LysM"/>
</dbReference>
<name>A0A6J6HGV9_9ZZZZ</name>
<organism evidence="2">
    <name type="scientific">freshwater metagenome</name>
    <dbReference type="NCBI Taxonomy" id="449393"/>
    <lineage>
        <taxon>unclassified sequences</taxon>
        <taxon>metagenomes</taxon>
        <taxon>ecological metagenomes</taxon>
    </lineage>
</organism>
<proteinExistence type="predicted"/>
<dbReference type="Pfam" id="PF01476">
    <property type="entry name" value="LysM"/>
    <property type="match status" value="4"/>
</dbReference>
<feature type="domain" description="LysM" evidence="1">
    <location>
        <begin position="295"/>
        <end position="339"/>
    </location>
</feature>
<feature type="domain" description="LysM" evidence="1">
    <location>
        <begin position="145"/>
        <end position="189"/>
    </location>
</feature>
<protein>
    <submittedName>
        <fullName evidence="2">Unannotated protein</fullName>
    </submittedName>
</protein>
<dbReference type="SUPFAM" id="SSF54106">
    <property type="entry name" value="LysM domain"/>
    <property type="match status" value="4"/>
</dbReference>
<dbReference type="PANTHER" id="PTHR33734">
    <property type="entry name" value="LYSM DOMAIN-CONTAINING GPI-ANCHORED PROTEIN 2"/>
    <property type="match status" value="1"/>
</dbReference>
<gene>
    <name evidence="2" type="ORF">UFOPK1857_00225</name>
</gene>
<dbReference type="AlphaFoldDB" id="A0A6J6HGV9"/>
<dbReference type="Gene3D" id="3.10.350.10">
    <property type="entry name" value="LysM domain"/>
    <property type="match status" value="4"/>
</dbReference>
<reference evidence="2" key="1">
    <citation type="submission" date="2020-05" db="EMBL/GenBank/DDBJ databases">
        <authorList>
            <person name="Chiriac C."/>
            <person name="Salcher M."/>
            <person name="Ghai R."/>
            <person name="Kavagutti S V."/>
        </authorList>
    </citation>
    <scope>NUCLEOTIDE SEQUENCE</scope>
</reference>
<dbReference type="PROSITE" id="PS51782">
    <property type="entry name" value="LYSM"/>
    <property type="match status" value="4"/>
</dbReference>
<sequence length="497" mass="52749">MILAGYPSRNVDILDEKRDKQALGLALVTVPISIVGALSGADAASAQQSPVNQDLNTNTDNGKTAIPQGVTAAATPMLSTATQLTYVVKVGDTISSIARKFQLSTNQLLTINGLDAKSLIVPGQKLKLVAHAVVPASQRKADAATVHVVKRGDTVQSIAKNYSISITTVLSMNKLSAKAIIFPGQRLLIGSVIPKAVKPITPETHTVQPGETLASIANLYGLELNTVLAANGFSESSLVYGGQIIKLKNFEVTTEADVKPKDVSPNQQQPVADLVSETAASADPHRPSSVCDIHGYHTVKTGESVSKIAAVYGLSTQSILTANQLSWSSMIYIGQKLVIPGIHEIKFCPELTQLSAEMKSNAQVIFRVGKSLGVSDYGIVIALAAAMQESGLRNLSYGDRDSVGLFQQRPSAHWGQAEQILNPEYAARAFFGGKTSPTYGAARGLLDIKDWSNKSVTQAAQAVQISAYPNAYAKWESSAWVWLDQLLSDQAGATNNA</sequence>
<dbReference type="CDD" id="cd00118">
    <property type="entry name" value="LysM"/>
    <property type="match status" value="4"/>
</dbReference>
<dbReference type="PANTHER" id="PTHR33734:SF22">
    <property type="entry name" value="MEMBRANE-BOUND LYTIC MUREIN TRANSGLYCOSYLASE D"/>
    <property type="match status" value="1"/>
</dbReference>
<evidence type="ECO:0000259" key="1">
    <source>
        <dbReference type="PROSITE" id="PS51782"/>
    </source>
</evidence>